<evidence type="ECO:0000256" key="2">
    <source>
        <dbReference type="ARBA" id="ARBA00012980"/>
    </source>
</evidence>
<evidence type="ECO:0000256" key="10">
    <source>
        <dbReference type="ARBA" id="ARBA00057735"/>
    </source>
</evidence>
<evidence type="ECO:0000256" key="9">
    <source>
        <dbReference type="ARBA" id="ARBA00048743"/>
    </source>
</evidence>
<keyword evidence="4 11" id="KW-0808">Transferase</keyword>
<organism evidence="13 14">
    <name type="scientific">Paenibacillus methanolicus</name>
    <dbReference type="NCBI Taxonomy" id="582686"/>
    <lineage>
        <taxon>Bacteria</taxon>
        <taxon>Bacillati</taxon>
        <taxon>Bacillota</taxon>
        <taxon>Bacilli</taxon>
        <taxon>Bacillales</taxon>
        <taxon>Paenibacillaceae</taxon>
        <taxon>Paenibacillus</taxon>
    </lineage>
</organism>
<evidence type="ECO:0000256" key="6">
    <source>
        <dbReference type="ARBA" id="ARBA00022741"/>
    </source>
</evidence>
<dbReference type="PROSITE" id="PS01331">
    <property type="entry name" value="THYMIDYLATE_KINASE"/>
    <property type="match status" value="1"/>
</dbReference>
<dbReference type="GO" id="GO:0005524">
    <property type="term" value="F:ATP binding"/>
    <property type="evidence" value="ECO:0007669"/>
    <property type="project" value="UniProtKB-UniRule"/>
</dbReference>
<gene>
    <name evidence="11" type="primary">tmk</name>
    <name evidence="13" type="ORF">BCM02_1216</name>
</gene>
<reference evidence="13 14" key="1">
    <citation type="submission" date="2019-07" db="EMBL/GenBank/DDBJ databases">
        <title>Genomic Encyclopedia of Type Strains, Phase III (KMG-III): the genomes of soil and plant-associated and newly described type strains.</title>
        <authorList>
            <person name="Whitman W."/>
        </authorList>
    </citation>
    <scope>NUCLEOTIDE SEQUENCE [LARGE SCALE GENOMIC DNA]</scope>
    <source>
        <strain evidence="13 14">BL24</strain>
    </source>
</reference>
<feature type="domain" description="Thymidylate kinase-like" evidence="12">
    <location>
        <begin position="9"/>
        <end position="198"/>
    </location>
</feature>
<keyword evidence="7 11" id="KW-0418">Kinase</keyword>
<sequence>MHTGIFITIEGGEGAGKTTLIETLAHRLEASGLTVVKTREPGGIPIAEQIRGIILDRANTLMDPRTEALLYAAARRQHLVEKVQPALAEGAVVICDRFVDSSLAYQGHARGLGMEEVRSINAFAIHDTMPDLTLYLDINPEAGLRRIHASEEASREINRLDLEALSFHQLVREGYQQLHRSEPERIVKLDAEQNRTELAEAAWTAICRRLEEKGLSVSK</sequence>
<dbReference type="PANTHER" id="PTHR10344">
    <property type="entry name" value="THYMIDYLATE KINASE"/>
    <property type="match status" value="1"/>
</dbReference>
<evidence type="ECO:0000256" key="8">
    <source>
        <dbReference type="ARBA" id="ARBA00022840"/>
    </source>
</evidence>
<dbReference type="GO" id="GO:0006235">
    <property type="term" value="P:dTTP biosynthetic process"/>
    <property type="evidence" value="ECO:0007669"/>
    <property type="project" value="UniProtKB-UniRule"/>
</dbReference>
<dbReference type="GO" id="GO:0006233">
    <property type="term" value="P:dTDP biosynthetic process"/>
    <property type="evidence" value="ECO:0007669"/>
    <property type="project" value="InterPro"/>
</dbReference>
<evidence type="ECO:0000256" key="3">
    <source>
        <dbReference type="ARBA" id="ARBA00017144"/>
    </source>
</evidence>
<dbReference type="EC" id="2.7.4.9" evidence="2 11"/>
<keyword evidence="6 11" id="KW-0547">Nucleotide-binding</keyword>
<dbReference type="GO" id="GO:0004798">
    <property type="term" value="F:dTMP kinase activity"/>
    <property type="evidence" value="ECO:0007669"/>
    <property type="project" value="UniProtKB-UniRule"/>
</dbReference>
<dbReference type="Proteomes" id="UP000323257">
    <property type="component" value="Unassembled WGS sequence"/>
</dbReference>
<dbReference type="OrthoDB" id="9774907at2"/>
<feature type="binding site" evidence="11">
    <location>
        <begin position="11"/>
        <end position="18"/>
    </location>
    <ligand>
        <name>ATP</name>
        <dbReference type="ChEBI" id="CHEBI:30616"/>
    </ligand>
</feature>
<dbReference type="InterPro" id="IPR027417">
    <property type="entry name" value="P-loop_NTPase"/>
</dbReference>
<dbReference type="PANTHER" id="PTHR10344:SF4">
    <property type="entry name" value="UMP-CMP KINASE 2, MITOCHONDRIAL"/>
    <property type="match status" value="1"/>
</dbReference>
<dbReference type="SUPFAM" id="SSF52540">
    <property type="entry name" value="P-loop containing nucleoside triphosphate hydrolases"/>
    <property type="match status" value="1"/>
</dbReference>
<comment type="caution">
    <text evidence="13">The sequence shown here is derived from an EMBL/GenBank/DDBJ whole genome shotgun (WGS) entry which is preliminary data.</text>
</comment>
<protein>
    <recommendedName>
        <fullName evidence="3 11">Thymidylate kinase</fullName>
        <ecNumber evidence="2 11">2.7.4.9</ecNumber>
    </recommendedName>
    <alternativeName>
        <fullName evidence="11">dTMP kinase</fullName>
    </alternativeName>
</protein>
<evidence type="ECO:0000256" key="4">
    <source>
        <dbReference type="ARBA" id="ARBA00022679"/>
    </source>
</evidence>
<accession>A0A5S5BLJ5</accession>
<comment type="catalytic activity">
    <reaction evidence="9 11">
        <text>dTMP + ATP = dTDP + ADP</text>
        <dbReference type="Rhea" id="RHEA:13517"/>
        <dbReference type="ChEBI" id="CHEBI:30616"/>
        <dbReference type="ChEBI" id="CHEBI:58369"/>
        <dbReference type="ChEBI" id="CHEBI:63528"/>
        <dbReference type="ChEBI" id="CHEBI:456216"/>
        <dbReference type="EC" id="2.7.4.9"/>
    </reaction>
</comment>
<evidence type="ECO:0000259" key="12">
    <source>
        <dbReference type="Pfam" id="PF02223"/>
    </source>
</evidence>
<dbReference type="NCBIfam" id="TIGR00041">
    <property type="entry name" value="DTMP_kinase"/>
    <property type="match status" value="1"/>
</dbReference>
<name>A0A5S5BLJ5_9BACL</name>
<dbReference type="InterPro" id="IPR018095">
    <property type="entry name" value="Thymidylate_kin_CS"/>
</dbReference>
<evidence type="ECO:0000256" key="1">
    <source>
        <dbReference type="ARBA" id="ARBA00009776"/>
    </source>
</evidence>
<evidence type="ECO:0000313" key="13">
    <source>
        <dbReference type="EMBL" id="TYP67971.1"/>
    </source>
</evidence>
<evidence type="ECO:0000256" key="7">
    <source>
        <dbReference type="ARBA" id="ARBA00022777"/>
    </source>
</evidence>
<proteinExistence type="inferred from homology"/>
<dbReference type="GO" id="GO:0005829">
    <property type="term" value="C:cytosol"/>
    <property type="evidence" value="ECO:0007669"/>
    <property type="project" value="TreeGrafter"/>
</dbReference>
<dbReference type="Pfam" id="PF02223">
    <property type="entry name" value="Thymidylate_kin"/>
    <property type="match status" value="1"/>
</dbReference>
<dbReference type="InterPro" id="IPR018094">
    <property type="entry name" value="Thymidylate_kinase"/>
</dbReference>
<dbReference type="EMBL" id="VNHS01000021">
    <property type="protein sequence ID" value="TYP67971.1"/>
    <property type="molecule type" value="Genomic_DNA"/>
</dbReference>
<dbReference type="RefSeq" id="WP_148933527.1">
    <property type="nucleotide sequence ID" value="NZ_VNHS01000021.1"/>
</dbReference>
<evidence type="ECO:0000256" key="11">
    <source>
        <dbReference type="HAMAP-Rule" id="MF_00165"/>
    </source>
</evidence>
<evidence type="ECO:0000256" key="5">
    <source>
        <dbReference type="ARBA" id="ARBA00022727"/>
    </source>
</evidence>
<dbReference type="AlphaFoldDB" id="A0A5S5BLJ5"/>
<keyword evidence="14" id="KW-1185">Reference proteome</keyword>
<dbReference type="Gene3D" id="3.40.50.300">
    <property type="entry name" value="P-loop containing nucleotide triphosphate hydrolases"/>
    <property type="match status" value="1"/>
</dbReference>
<comment type="similarity">
    <text evidence="1 11">Belongs to the thymidylate kinase family.</text>
</comment>
<dbReference type="HAMAP" id="MF_00165">
    <property type="entry name" value="Thymidylate_kinase"/>
    <property type="match status" value="1"/>
</dbReference>
<evidence type="ECO:0000313" key="14">
    <source>
        <dbReference type="Proteomes" id="UP000323257"/>
    </source>
</evidence>
<dbReference type="InterPro" id="IPR039430">
    <property type="entry name" value="Thymidylate_kin-like_dom"/>
</dbReference>
<dbReference type="GO" id="GO:0006227">
    <property type="term" value="P:dUDP biosynthetic process"/>
    <property type="evidence" value="ECO:0007669"/>
    <property type="project" value="TreeGrafter"/>
</dbReference>
<keyword evidence="8 11" id="KW-0067">ATP-binding</keyword>
<dbReference type="CDD" id="cd01672">
    <property type="entry name" value="TMPK"/>
    <property type="match status" value="1"/>
</dbReference>
<comment type="function">
    <text evidence="10 11">Phosphorylation of dTMP to form dTDP in both de novo and salvage pathways of dTTP synthesis.</text>
</comment>
<keyword evidence="5 11" id="KW-0545">Nucleotide biosynthesis</keyword>
<dbReference type="FunFam" id="3.40.50.300:FF:000225">
    <property type="entry name" value="Thymidylate kinase"/>
    <property type="match status" value="1"/>
</dbReference>